<protein>
    <submittedName>
        <fullName evidence="1">Uncharacterized protein</fullName>
    </submittedName>
</protein>
<reference evidence="1" key="1">
    <citation type="submission" date="2021-08" db="EMBL/GenBank/DDBJ databases">
        <title>The first chromosome-level gecko genome reveals the dynamic sex chromosomes of Neotropical dwarf geckos (Sphaerodactylidae: Sphaerodactylus).</title>
        <authorList>
            <person name="Pinto B.J."/>
            <person name="Keating S.E."/>
            <person name="Gamble T."/>
        </authorList>
    </citation>
    <scope>NUCLEOTIDE SEQUENCE</scope>
    <source>
        <strain evidence="1">TG3544</strain>
    </source>
</reference>
<organism evidence="1 2">
    <name type="scientific">Sphaerodactylus townsendi</name>
    <dbReference type="NCBI Taxonomy" id="933632"/>
    <lineage>
        <taxon>Eukaryota</taxon>
        <taxon>Metazoa</taxon>
        <taxon>Chordata</taxon>
        <taxon>Craniata</taxon>
        <taxon>Vertebrata</taxon>
        <taxon>Euteleostomi</taxon>
        <taxon>Lepidosauria</taxon>
        <taxon>Squamata</taxon>
        <taxon>Bifurcata</taxon>
        <taxon>Gekkota</taxon>
        <taxon>Sphaerodactylidae</taxon>
        <taxon>Sphaerodactylus</taxon>
    </lineage>
</organism>
<gene>
    <name evidence="1" type="ORF">K3G42_024272</name>
</gene>
<name>A0ACB8EAC9_9SAUR</name>
<comment type="caution">
    <text evidence="1">The sequence shown here is derived from an EMBL/GenBank/DDBJ whole genome shotgun (WGS) entry which is preliminary data.</text>
</comment>
<sequence length="176" mass="19344">MSACKHLSTSLMQLLLEAEVRQLSLGALRQFNLDVEECEPITCHYYVKCRHVSGLQSPSQEFGEKCCFWKSNEVNGAAGGFLFSSEESFCPNIVGGSEFARSGPVPGFQGDTLQLAFIDLRQFSFGGMLTGYAVGFVLLNSPRQLWVKVLEVLVSENQCDGIPEKAVVVQWGILPT</sequence>
<accession>A0ACB8EAC9</accession>
<dbReference type="Proteomes" id="UP000827872">
    <property type="component" value="Linkage Group LG10"/>
</dbReference>
<evidence type="ECO:0000313" key="1">
    <source>
        <dbReference type="EMBL" id="KAH7988971.1"/>
    </source>
</evidence>
<keyword evidence="2" id="KW-1185">Reference proteome</keyword>
<proteinExistence type="predicted"/>
<dbReference type="EMBL" id="CM037623">
    <property type="protein sequence ID" value="KAH7988971.1"/>
    <property type="molecule type" value="Genomic_DNA"/>
</dbReference>
<evidence type="ECO:0000313" key="2">
    <source>
        <dbReference type="Proteomes" id="UP000827872"/>
    </source>
</evidence>